<gene>
    <name evidence="3" type="ORF">CLHUN_05990</name>
</gene>
<dbReference type="Pfam" id="PF05130">
    <property type="entry name" value="FlgN"/>
    <property type="match status" value="1"/>
</dbReference>
<dbReference type="Gene3D" id="1.20.58.300">
    <property type="entry name" value="FlgN-like"/>
    <property type="match status" value="1"/>
</dbReference>
<accession>A0A1V4SP67</accession>
<keyword evidence="2" id="KW-0175">Coiled coil</keyword>
<evidence type="ECO:0000313" key="3">
    <source>
        <dbReference type="EMBL" id="OPX45662.1"/>
    </source>
</evidence>
<dbReference type="SUPFAM" id="SSF140566">
    <property type="entry name" value="FlgN-like"/>
    <property type="match status" value="1"/>
</dbReference>
<evidence type="ECO:0000256" key="2">
    <source>
        <dbReference type="SAM" id="Coils"/>
    </source>
</evidence>
<dbReference type="GO" id="GO:0044780">
    <property type="term" value="P:bacterial-type flagellum assembly"/>
    <property type="evidence" value="ECO:0007669"/>
    <property type="project" value="InterPro"/>
</dbReference>
<keyword evidence="1" id="KW-1005">Bacterial flagellum biogenesis</keyword>
<dbReference type="AlphaFoldDB" id="A0A1V4SP67"/>
<keyword evidence="4" id="KW-1185">Reference proteome</keyword>
<dbReference type="InterPro" id="IPR007809">
    <property type="entry name" value="FlgN-like"/>
</dbReference>
<dbReference type="RefSeq" id="WP_080063066.1">
    <property type="nucleotide sequence ID" value="NZ_MZGX01000003.1"/>
</dbReference>
<name>A0A1V4SP67_RUMHU</name>
<reference evidence="3 4" key="1">
    <citation type="submission" date="2017-03" db="EMBL/GenBank/DDBJ databases">
        <title>Genome sequence of Clostridium hungatei DSM 14427.</title>
        <authorList>
            <person name="Poehlein A."/>
            <person name="Daniel R."/>
        </authorList>
    </citation>
    <scope>NUCLEOTIDE SEQUENCE [LARGE SCALE GENOMIC DNA]</scope>
    <source>
        <strain evidence="3 4">DSM 14427</strain>
    </source>
</reference>
<evidence type="ECO:0000313" key="4">
    <source>
        <dbReference type="Proteomes" id="UP000191554"/>
    </source>
</evidence>
<feature type="coiled-coil region" evidence="2">
    <location>
        <begin position="33"/>
        <end position="60"/>
    </location>
</feature>
<dbReference type="Proteomes" id="UP000191554">
    <property type="component" value="Unassembled WGS sequence"/>
</dbReference>
<protein>
    <submittedName>
        <fullName evidence="3">FlgN protein</fullName>
    </submittedName>
</protein>
<organism evidence="3 4">
    <name type="scientific">Ruminiclostridium hungatei</name>
    <name type="common">Clostridium hungatei</name>
    <dbReference type="NCBI Taxonomy" id="48256"/>
    <lineage>
        <taxon>Bacteria</taxon>
        <taxon>Bacillati</taxon>
        <taxon>Bacillota</taxon>
        <taxon>Clostridia</taxon>
        <taxon>Eubacteriales</taxon>
        <taxon>Oscillospiraceae</taxon>
        <taxon>Ruminiclostridium</taxon>
    </lineage>
</organism>
<dbReference type="InterPro" id="IPR036679">
    <property type="entry name" value="FlgN-like_sf"/>
</dbReference>
<sequence>MTAEQYVQKLNELSAKKLEGLREIFNLTEKQGTVIVEDNIEELQKNIDAKQLQMDMIDELDQAFEVYFTRLKSLLGVTSLEDVKMADLNGTAQLKQVITSIYNITKQIQEIEGENNNKVRDILNKLSSEIRQVKQGKIVNNGYNIGSKLPQQSFYFDKKK</sequence>
<dbReference type="OrthoDB" id="1739161at2"/>
<comment type="caution">
    <text evidence="3">The sequence shown here is derived from an EMBL/GenBank/DDBJ whole genome shotgun (WGS) entry which is preliminary data.</text>
</comment>
<evidence type="ECO:0000256" key="1">
    <source>
        <dbReference type="ARBA" id="ARBA00022795"/>
    </source>
</evidence>
<dbReference type="EMBL" id="MZGX01000003">
    <property type="protein sequence ID" value="OPX45662.1"/>
    <property type="molecule type" value="Genomic_DNA"/>
</dbReference>
<proteinExistence type="predicted"/>
<dbReference type="STRING" id="48256.CLHUN_05990"/>